<evidence type="ECO:0000313" key="2">
    <source>
        <dbReference type="EMBL" id="CAB0018203.1"/>
    </source>
</evidence>
<name>A0A6H5HPF3_9HEMI</name>
<feature type="compositionally biased region" description="Low complexity" evidence="1">
    <location>
        <begin position="220"/>
        <end position="232"/>
    </location>
</feature>
<dbReference type="EMBL" id="CADCXU010032288">
    <property type="protein sequence ID" value="CAB0018203.1"/>
    <property type="molecule type" value="Genomic_DNA"/>
</dbReference>
<dbReference type="Proteomes" id="UP000479000">
    <property type="component" value="Unassembled WGS sequence"/>
</dbReference>
<dbReference type="AlphaFoldDB" id="A0A6H5HPF3"/>
<gene>
    <name evidence="2" type="ORF">NTEN_LOCUS22112</name>
</gene>
<evidence type="ECO:0000313" key="3">
    <source>
        <dbReference type="Proteomes" id="UP000479000"/>
    </source>
</evidence>
<reference evidence="2 3" key="1">
    <citation type="submission" date="2020-02" db="EMBL/GenBank/DDBJ databases">
        <authorList>
            <person name="Ferguson B K."/>
        </authorList>
    </citation>
    <scope>NUCLEOTIDE SEQUENCE [LARGE SCALE GENOMIC DNA]</scope>
</reference>
<feature type="region of interest" description="Disordered" evidence="1">
    <location>
        <begin position="212"/>
        <end position="232"/>
    </location>
</feature>
<evidence type="ECO:0000256" key="1">
    <source>
        <dbReference type="SAM" id="MobiDB-lite"/>
    </source>
</evidence>
<sequence>METITAAKSPRYILITRVLQLSQNNHSRVAPVTCIFFLFFADSVDNGYVLNFSKIIVREIRATILSRTKLLEFRRHLLNFYSLLERCPRDRRAEDSKMKAREDFFAAFCVCSRGLMTDNGEKKSRYIILSWTTGSSICRLENKSAGKSSPVVFWIRIPFPLSCLYMNLQTIDSKTALSKIPNDRSHTEEPAELIWLRKTVLAEHHSVSTVEDLPGKRISKGSSSASGTSPTAEWEFIRKISRNDASPPPDTPKIRQSALADLNCIVHGRDHGEPTLLCRKAWIHSLIKVGDSPRKRATGSTDQTGGTVNQDIYTSSLTCFPQKFQPCRARRTRDTVDHLT</sequence>
<organism evidence="2 3">
    <name type="scientific">Nesidiocoris tenuis</name>
    <dbReference type="NCBI Taxonomy" id="355587"/>
    <lineage>
        <taxon>Eukaryota</taxon>
        <taxon>Metazoa</taxon>
        <taxon>Ecdysozoa</taxon>
        <taxon>Arthropoda</taxon>
        <taxon>Hexapoda</taxon>
        <taxon>Insecta</taxon>
        <taxon>Pterygota</taxon>
        <taxon>Neoptera</taxon>
        <taxon>Paraneoptera</taxon>
        <taxon>Hemiptera</taxon>
        <taxon>Heteroptera</taxon>
        <taxon>Panheteroptera</taxon>
        <taxon>Cimicomorpha</taxon>
        <taxon>Miridae</taxon>
        <taxon>Dicyphina</taxon>
        <taxon>Nesidiocoris</taxon>
    </lineage>
</organism>
<protein>
    <submittedName>
        <fullName evidence="2">Uncharacterized protein</fullName>
    </submittedName>
</protein>
<keyword evidence="3" id="KW-1185">Reference proteome</keyword>
<accession>A0A6H5HPF3</accession>
<proteinExistence type="predicted"/>